<accession>A0AA86NZU9</accession>
<gene>
    <name evidence="3" type="ORF">HINF_LOCUS16723</name>
    <name evidence="4" type="ORF">HINF_LOCUS19007</name>
</gene>
<evidence type="ECO:0000313" key="4">
    <source>
        <dbReference type="EMBL" id="CAL6004689.1"/>
    </source>
</evidence>
<dbReference type="GO" id="GO:0005737">
    <property type="term" value="C:cytoplasm"/>
    <property type="evidence" value="ECO:0007669"/>
    <property type="project" value="TreeGrafter"/>
</dbReference>
<evidence type="ECO:0000256" key="1">
    <source>
        <dbReference type="SAM" id="Coils"/>
    </source>
</evidence>
<sequence>MDPDNNPENLPEIDIAGDAENPFLLPPDHPLFAPLQKKLKDNMTDEIKRARDTIQELMKLKSQLNLRQEQAGVDMHQNQKQLAENQQKLENLSQVHADTAAARMKVTEIQKEVGKEMNQATAELQSAQIREQEIRDQISAVAQQVMQIAQDNSELKSDATIRKRTVYRAEEQIKEEERRKADQEALIEMHQNELRRQQDQEMVLLKQLDIQQQETIQANAILDEAVVQMEQIKGEIAETRKRWQLTLKQIEHKTTILKAEIELKIQEQDSTKISLEQGIKSGKLEREKLIAQVAKVTDDTRKLQNKKTSIIDQKEYLKNEVLAELQQRYSGLNQEVREKANKLNQVGAAIAKEQKIIEEISRQNDKAQRTLNDVENSILIKNAEQAANNRQLSGQRIELQKVKDEIKKSQREIEKTQNEIQKRRYDQVSCEGAVSTLLNAQQALEVEIKEKDDLITSYEQQIRKNANAIEQRSSAITRLNKKLEEYQKAHPESDNGPLQATLNNLNKELAAAGKQVKEVQAAWLRSQTDLVTFSQQYQQEVEEIRDKEEQKELLERKLKDLDFENQSNKLKIQAIKRDVEFLHKDIQQLNEKMYAMDRQIELLHESNFDSEVGTQQQIDEKITDIDRIKGEIITYSEEKQDLAASLIEVEEQIMLWQRKIQIQYQLMNNIKENCSLASGGEIAQLEQDVHNQECAINQMKKKQKELLMKMEQGIDMRMVHSNTVRALQSVTKTTGAKTGASVQQERDATELRIKQAAQKLEKAKTQYADVNRKFQEGQQENEELQGVIQQLQERMQ</sequence>
<dbReference type="EMBL" id="CAXDID020000049">
    <property type="protein sequence ID" value="CAL6004689.1"/>
    <property type="molecule type" value="Genomic_DNA"/>
</dbReference>
<reference evidence="4 5" key="2">
    <citation type="submission" date="2024-07" db="EMBL/GenBank/DDBJ databases">
        <authorList>
            <person name="Akdeniz Z."/>
        </authorList>
    </citation>
    <scope>NUCLEOTIDE SEQUENCE [LARGE SCALE GENOMIC DNA]</scope>
</reference>
<keyword evidence="1" id="KW-0175">Coiled coil</keyword>
<dbReference type="PANTHER" id="PTHR16275:SF8">
    <property type="entry name" value="COILED-COIL DOMAIN-CONTAINING PROTEIN 40"/>
    <property type="match status" value="1"/>
</dbReference>
<dbReference type="InterPro" id="IPR037386">
    <property type="entry name" value="CCDC40"/>
</dbReference>
<protein>
    <submittedName>
        <fullName evidence="3">Uncharacterized protein</fullName>
    </submittedName>
</protein>
<dbReference type="GO" id="GO:0035082">
    <property type="term" value="P:axoneme assembly"/>
    <property type="evidence" value="ECO:0007669"/>
    <property type="project" value="InterPro"/>
</dbReference>
<dbReference type="PANTHER" id="PTHR16275">
    <property type="entry name" value="COILED-COIL DOMAIN-CONTAINING PROTEIN 40"/>
    <property type="match status" value="1"/>
</dbReference>
<feature type="region of interest" description="Disordered" evidence="2">
    <location>
        <begin position="1"/>
        <end position="21"/>
    </location>
</feature>
<feature type="coiled-coil region" evidence="1">
    <location>
        <begin position="746"/>
        <end position="794"/>
    </location>
</feature>
<evidence type="ECO:0000313" key="3">
    <source>
        <dbReference type="EMBL" id="CAI9929078.1"/>
    </source>
</evidence>
<proteinExistence type="predicted"/>
<reference evidence="3" key="1">
    <citation type="submission" date="2023-06" db="EMBL/GenBank/DDBJ databases">
        <authorList>
            <person name="Kurt Z."/>
        </authorList>
    </citation>
    <scope>NUCLEOTIDE SEQUENCE</scope>
</reference>
<feature type="coiled-coil region" evidence="1">
    <location>
        <begin position="40"/>
        <end position="137"/>
    </location>
</feature>
<feature type="coiled-coil region" evidence="1">
    <location>
        <begin position="166"/>
        <end position="242"/>
    </location>
</feature>
<organism evidence="3">
    <name type="scientific">Hexamita inflata</name>
    <dbReference type="NCBI Taxonomy" id="28002"/>
    <lineage>
        <taxon>Eukaryota</taxon>
        <taxon>Metamonada</taxon>
        <taxon>Diplomonadida</taxon>
        <taxon>Hexamitidae</taxon>
        <taxon>Hexamitinae</taxon>
        <taxon>Hexamita</taxon>
    </lineage>
</organism>
<dbReference type="Proteomes" id="UP001642409">
    <property type="component" value="Unassembled WGS sequence"/>
</dbReference>
<keyword evidence="5" id="KW-1185">Reference proteome</keyword>
<dbReference type="AlphaFoldDB" id="A0AA86NZU9"/>
<evidence type="ECO:0000256" key="2">
    <source>
        <dbReference type="SAM" id="MobiDB-lite"/>
    </source>
</evidence>
<comment type="caution">
    <text evidence="3">The sequence shown here is derived from an EMBL/GenBank/DDBJ whole genome shotgun (WGS) entry which is preliminary data.</text>
</comment>
<feature type="coiled-coil region" evidence="1">
    <location>
        <begin position="286"/>
        <end position="592"/>
    </location>
</feature>
<name>A0AA86NZU9_9EUKA</name>
<evidence type="ECO:0000313" key="5">
    <source>
        <dbReference type="Proteomes" id="UP001642409"/>
    </source>
</evidence>
<dbReference type="EMBL" id="CATOUU010000424">
    <property type="protein sequence ID" value="CAI9929078.1"/>
    <property type="molecule type" value="Genomic_DNA"/>
</dbReference>